<evidence type="ECO:0000256" key="4">
    <source>
        <dbReference type="ARBA" id="ARBA00022840"/>
    </source>
</evidence>
<dbReference type="GO" id="GO:0003723">
    <property type="term" value="F:RNA binding"/>
    <property type="evidence" value="ECO:0007669"/>
    <property type="project" value="UniProtKB-UniRule"/>
</dbReference>
<dbReference type="InterPro" id="IPR013642">
    <property type="entry name" value="CLCA_N"/>
</dbReference>
<dbReference type="Pfam" id="PF08434">
    <property type="entry name" value="CLCA"/>
    <property type="match status" value="1"/>
</dbReference>
<dbReference type="InterPro" id="IPR002035">
    <property type="entry name" value="VWF_A"/>
</dbReference>
<dbReference type="SUPFAM" id="SSF52540">
    <property type="entry name" value="P-loop containing nucleoside triphosphate hydrolases"/>
    <property type="match status" value="2"/>
</dbReference>
<gene>
    <name evidence="12" type="ORF">OXX778_LOCUS5517</name>
</gene>
<protein>
    <recommendedName>
        <fullName evidence="6">ATP-dependent RNA helicase</fullName>
        <ecNumber evidence="6">3.6.4.13</ecNumber>
    </recommendedName>
</protein>
<feature type="region of interest" description="Disordered" evidence="7">
    <location>
        <begin position="726"/>
        <end position="771"/>
    </location>
</feature>
<evidence type="ECO:0000259" key="10">
    <source>
        <dbReference type="PROSITE" id="PS51192"/>
    </source>
</evidence>
<organism evidence="12 13">
    <name type="scientific">Brachionus calyciflorus</name>
    <dbReference type="NCBI Taxonomy" id="104777"/>
    <lineage>
        <taxon>Eukaryota</taxon>
        <taxon>Metazoa</taxon>
        <taxon>Spiralia</taxon>
        <taxon>Gnathifera</taxon>
        <taxon>Rotifera</taxon>
        <taxon>Eurotatoria</taxon>
        <taxon>Monogononta</taxon>
        <taxon>Pseudotrocha</taxon>
        <taxon>Ploima</taxon>
        <taxon>Brachionidae</taxon>
        <taxon>Brachionus</taxon>
    </lineage>
</organism>
<evidence type="ECO:0000256" key="8">
    <source>
        <dbReference type="SAM" id="Phobius"/>
    </source>
</evidence>
<keyword evidence="8" id="KW-0472">Membrane</keyword>
<keyword evidence="5 6" id="KW-0694">RNA-binding</keyword>
<evidence type="ECO:0000256" key="6">
    <source>
        <dbReference type="RuleBase" id="RU365068"/>
    </source>
</evidence>
<dbReference type="CDD" id="cd18787">
    <property type="entry name" value="SF2_C_DEAD"/>
    <property type="match status" value="1"/>
</dbReference>
<keyword evidence="2 6" id="KW-0378">Hydrolase</keyword>
<feature type="compositionally biased region" description="Basic and acidic residues" evidence="7">
    <location>
        <begin position="38"/>
        <end position="78"/>
    </location>
</feature>
<keyword evidence="8" id="KW-1133">Transmembrane helix</keyword>
<dbReference type="SMART" id="SM01178">
    <property type="entry name" value="DUF4217"/>
    <property type="match status" value="1"/>
</dbReference>
<comment type="similarity">
    <text evidence="6">Belongs to the DEAD box helicase family.</text>
</comment>
<feature type="compositionally biased region" description="Polar residues" evidence="7">
    <location>
        <begin position="804"/>
        <end position="815"/>
    </location>
</feature>
<dbReference type="SMART" id="SM00490">
    <property type="entry name" value="HELICc"/>
    <property type="match status" value="1"/>
</dbReference>
<dbReference type="PROSITE" id="PS51194">
    <property type="entry name" value="HELICASE_CTER"/>
    <property type="match status" value="1"/>
</dbReference>
<dbReference type="GO" id="GO:0016787">
    <property type="term" value="F:hydrolase activity"/>
    <property type="evidence" value="ECO:0007669"/>
    <property type="project" value="UniProtKB-KW"/>
</dbReference>
<dbReference type="Pfam" id="PF00271">
    <property type="entry name" value="Helicase_C"/>
    <property type="match status" value="1"/>
</dbReference>
<dbReference type="InterPro" id="IPR027417">
    <property type="entry name" value="P-loop_NTPase"/>
</dbReference>
<dbReference type="OrthoDB" id="422663at2759"/>
<evidence type="ECO:0000313" key="13">
    <source>
        <dbReference type="Proteomes" id="UP000663879"/>
    </source>
</evidence>
<accession>A0A813RDA1</accession>
<dbReference type="Pfam" id="PF00270">
    <property type="entry name" value="DEAD"/>
    <property type="match status" value="1"/>
</dbReference>
<dbReference type="GO" id="GO:0003724">
    <property type="term" value="F:RNA helicase activity"/>
    <property type="evidence" value="ECO:0007669"/>
    <property type="project" value="UniProtKB-EC"/>
</dbReference>
<evidence type="ECO:0000256" key="3">
    <source>
        <dbReference type="ARBA" id="ARBA00022806"/>
    </source>
</evidence>
<comment type="domain">
    <text evidence="6">The Q motif is unique to and characteristic of the DEAD box family of RNA helicases and controls ATP binding and hydrolysis.</text>
</comment>
<name>A0A813RDA1_9BILA</name>
<reference evidence="12" key="1">
    <citation type="submission" date="2021-02" db="EMBL/GenBank/DDBJ databases">
        <authorList>
            <person name="Nowell W R."/>
        </authorList>
    </citation>
    <scope>NUCLEOTIDE SEQUENCE</scope>
    <source>
        <strain evidence="12">Ploen Becks lab</strain>
    </source>
</reference>
<feature type="domain" description="Helicase C-terminal" evidence="11">
    <location>
        <begin position="417"/>
        <end position="627"/>
    </location>
</feature>
<keyword evidence="4 6" id="KW-0067">ATP-binding</keyword>
<feature type="transmembrane region" description="Helical" evidence="8">
    <location>
        <begin position="1840"/>
        <end position="1868"/>
    </location>
</feature>
<dbReference type="InterPro" id="IPR011545">
    <property type="entry name" value="DEAD/DEAH_box_helicase_dom"/>
</dbReference>
<evidence type="ECO:0000313" key="12">
    <source>
        <dbReference type="EMBL" id="CAF0782079.1"/>
    </source>
</evidence>
<comment type="catalytic activity">
    <reaction evidence="6">
        <text>ATP + H2O = ADP + phosphate + H(+)</text>
        <dbReference type="Rhea" id="RHEA:13065"/>
        <dbReference type="ChEBI" id="CHEBI:15377"/>
        <dbReference type="ChEBI" id="CHEBI:15378"/>
        <dbReference type="ChEBI" id="CHEBI:30616"/>
        <dbReference type="ChEBI" id="CHEBI:43474"/>
        <dbReference type="ChEBI" id="CHEBI:456216"/>
        <dbReference type="EC" id="3.6.4.13"/>
    </reaction>
</comment>
<evidence type="ECO:0000259" key="9">
    <source>
        <dbReference type="PROSITE" id="PS50234"/>
    </source>
</evidence>
<dbReference type="InterPro" id="IPR001650">
    <property type="entry name" value="Helicase_C-like"/>
</dbReference>
<dbReference type="Gene3D" id="3.40.50.300">
    <property type="entry name" value="P-loop containing nucleotide triphosphate hydrolases"/>
    <property type="match status" value="2"/>
</dbReference>
<dbReference type="EC" id="3.6.4.13" evidence="6"/>
<dbReference type="InterPro" id="IPR000629">
    <property type="entry name" value="RNA-helicase_DEAD-box_CS"/>
</dbReference>
<dbReference type="GO" id="GO:0005524">
    <property type="term" value="F:ATP binding"/>
    <property type="evidence" value="ECO:0007669"/>
    <property type="project" value="UniProtKB-UniRule"/>
</dbReference>
<evidence type="ECO:0000256" key="7">
    <source>
        <dbReference type="SAM" id="MobiDB-lite"/>
    </source>
</evidence>
<keyword evidence="8" id="KW-0812">Transmembrane</keyword>
<evidence type="ECO:0000256" key="2">
    <source>
        <dbReference type="ARBA" id="ARBA00022801"/>
    </source>
</evidence>
<evidence type="ECO:0000256" key="1">
    <source>
        <dbReference type="ARBA" id="ARBA00022741"/>
    </source>
</evidence>
<dbReference type="SMART" id="SM00487">
    <property type="entry name" value="DEXDc"/>
    <property type="match status" value="1"/>
</dbReference>
<dbReference type="PROSITE" id="PS50234">
    <property type="entry name" value="VWFA"/>
    <property type="match status" value="1"/>
</dbReference>
<keyword evidence="13" id="KW-1185">Reference proteome</keyword>
<dbReference type="SUPFAM" id="SSF53300">
    <property type="entry name" value="vWA-like"/>
    <property type="match status" value="1"/>
</dbReference>
<dbReference type="CDD" id="cd00198">
    <property type="entry name" value="vWFA"/>
    <property type="match status" value="1"/>
</dbReference>
<dbReference type="InterPro" id="IPR036465">
    <property type="entry name" value="vWFA_dom_sf"/>
</dbReference>
<feature type="region of interest" description="Disordered" evidence="7">
    <location>
        <begin position="788"/>
        <end position="816"/>
    </location>
</feature>
<feature type="compositionally biased region" description="Basic and acidic residues" evidence="7">
    <location>
        <begin position="729"/>
        <end position="756"/>
    </location>
</feature>
<dbReference type="Gene3D" id="3.40.50.410">
    <property type="entry name" value="von Willebrand factor, type A domain"/>
    <property type="match status" value="1"/>
</dbReference>
<feature type="domain" description="Helicase ATP-binding" evidence="10">
    <location>
        <begin position="156"/>
        <end position="372"/>
    </location>
</feature>
<dbReference type="PROSITE" id="PS51192">
    <property type="entry name" value="HELICASE_ATP_BIND_1"/>
    <property type="match status" value="1"/>
</dbReference>
<keyword evidence="3 6" id="KW-0347">Helicase</keyword>
<comment type="caution">
    <text evidence="12">The sequence shown here is derived from an EMBL/GenBank/DDBJ whole genome shotgun (WGS) entry which is preliminary data.</text>
</comment>
<comment type="function">
    <text evidence="6">RNA helicase.</text>
</comment>
<dbReference type="PROSITE" id="PS00039">
    <property type="entry name" value="DEAD_ATP_HELICASE"/>
    <property type="match status" value="1"/>
</dbReference>
<evidence type="ECO:0000256" key="5">
    <source>
        <dbReference type="ARBA" id="ARBA00022884"/>
    </source>
</evidence>
<dbReference type="NCBIfam" id="NF041940">
    <property type="entry name" value="choice_anch_X"/>
    <property type="match status" value="1"/>
</dbReference>
<sequence length="1957" mass="225233">MSNQDTLDDDFMQLNTSTVSFKEKKAKKVQQQAQKPKKTIETKEEKKVFKKDDLKKKFNNDKNDNVKSERPNKFKNDRANSSSVSTQSSKTAKFSSLFKNNHEIPKVGDIEAKETVKETIFSSNKFSKMDLHPHLVDCLEKRFKLNKMTQIQEKSIPAILDGKDCFLKSQTGSGKTLAYSIPVVQQLMTREPKIKRTDGIRALILVPTRELALQTCQVFEELCKSCIWLVPGCLIGGMKKKSEKDRIRRGLNILIATPGRLCDHLDTTLALDLSKLEYLIFDEADRMLDLDFEKKINFIIFKIHSARKKVLAEPEIPKFKLDENGEPIEDDSAQSNLGKSKRLEPQIILISATLTSGIKEIARRLNVSDALQINAANDSNEHSREDSLENEEENAEEKIALPAGLSHFYTIVPSKLRLVSLISFILEKFAYNKKSKASKMVIFASTNDSVQFHDNILTTFLNRKFNMYLDEEDKVDYEDINEFDSDIEEELRKTNKTNSSQLENSIKNKKNTICDVFSLYGNMDQHKRAEILGQFCKAKSGVLICTDVAARGLDMPNIDWIIQYNTPGSSVDYVHRVGRTARVGHKGSGLIYIEPCEVEYLKELNKLGISMQEIKIDSIMKSLMEESNYYPRQVNSDRLVYPKNVEECANSMQFYMEEYVEKISEVQTLARKAYISFMRSYSTYSIELKKIFHIKNLHLGHVAKSFGLREAPNEIIQKESKLFHSNNYNRKDDRKDKLGSKHARDLKRISNGHKEYGNVTKKNKQNSQRTNLDLSGLLKNHKQISEYSSGFEKNSNNKRPRSSMMPTTGSQSGSKSENELELMFTNFNTCKNALQKISKKISNLALRDLLILISILIITITPSENCSVFKKDSKIRIRKNGYSNIIIAIDKNVPEDTKLIENIKEAFTEASEFLFYVTNKRAYFRDVTIVVPSTWSLENYFDDFNSESSDSRLLDSTWESYDRADICIENRDSMTIDIPFVVNYAAQCGQTASNINFSPNFFLNRNRSEKLYGQISKVVIHYWSQYRYGVFPEYPHKTLGNNQEFYLNVKGEIEATRCSLNITGKIKNPTSENGKCDTFLPNGLPSIDCVFEEDPDNSYFSSASVLNKPSILNVNQYCDNTTKKVEFLHNRLAPTIQNIECKGQSIWEVLRKHPDFSNFNNMPNDGINSLRPKFQILKNRFKKVVLLIDRSIEQLHQSKLKTLKNVFSDFVKEMIDKNTMIGVVHFDKIARIASKMTYLNNLEDRKQLIDRITPKKSTGLRSNIWNGIILALSLLRSTLDPNDLITPSSGNIILISSSDLDSNYPNMNTVLEQIKSNEITIDSIRLSEYNDQFMENTIIKKTDGVSFMINKDESLVSLQTALGYISNRERSHKEKFSEIANNLYEYEGTKLNDEILIDDTIANNPNTILKLVFNFENLNNNNLEVIVYEPSGKQHESYLNLKCKDSSLEDVEQVDSRSKNYICKFNKPNQGAWKFQIDSAVNNFYHLNFRAFVYVNNNNNNNDVEDLISSNYGYYDLDEKKRRLRESESLLHNEIKVEAKWLQLVLNEPSMQILFLSLSLGNKPIVNASVKATIYRPIGDSFNLQLYDDGLNADRFQNDGVYSRYFSNFNSDGKYFAKIEIATNKDSRVCLQKIIGSHGYEHFPNIGIVNKINQEDLYQPIKNVQRLLNLQPFELKNFKENKDLIPPSKIRDLIAEKFDFKNDYIQFRFTAPGDDFDLGRSLKYEINLAYDPIDLLNEETNDKLLPFNILASSFVDIPNQSGFPETFILSIKDYEAETISIRIRAIDSNRNKGEWSNVLTIKLNDQIKFSPQLTNVLSFIKNDLKSSEQHFKVLEEKENFYANFFICVIVSLAIIFMVQIMLIIFLTIRKISDLNKNIRNNKIKPVHSTNGLRQIPRAHDFTIERQLVKNCAQRHNFFTNRVSSLWNGLPKEALLSKTTNEFKNKIDKLDFESYYNV</sequence>
<dbReference type="PANTHER" id="PTHR24031">
    <property type="entry name" value="RNA HELICASE"/>
    <property type="match status" value="1"/>
</dbReference>
<dbReference type="InterPro" id="IPR014001">
    <property type="entry name" value="Helicase_ATP-bd"/>
</dbReference>
<dbReference type="InterPro" id="IPR025313">
    <property type="entry name" value="SPB4-like_CTE"/>
</dbReference>
<dbReference type="Pfam" id="PF13959">
    <property type="entry name" value="CTE_SPB4"/>
    <property type="match status" value="1"/>
</dbReference>
<dbReference type="EMBL" id="CAJNOC010000605">
    <property type="protein sequence ID" value="CAF0782079.1"/>
    <property type="molecule type" value="Genomic_DNA"/>
</dbReference>
<feature type="domain" description="VWFA" evidence="9">
    <location>
        <begin position="1183"/>
        <end position="1365"/>
    </location>
</feature>
<evidence type="ECO:0000259" key="11">
    <source>
        <dbReference type="PROSITE" id="PS51194"/>
    </source>
</evidence>
<feature type="region of interest" description="Disordered" evidence="7">
    <location>
        <begin position="22"/>
        <end position="92"/>
    </location>
</feature>
<proteinExistence type="inferred from homology"/>
<keyword evidence="1 6" id="KW-0547">Nucleotide-binding</keyword>
<dbReference type="Proteomes" id="UP000663879">
    <property type="component" value="Unassembled WGS sequence"/>
</dbReference>